<dbReference type="RefSeq" id="WP_281765952.1">
    <property type="nucleotide sequence ID" value="NZ_BRVO01000003.1"/>
</dbReference>
<protein>
    <submittedName>
        <fullName evidence="2">Uncharacterized protein</fullName>
    </submittedName>
</protein>
<organism evidence="2 3">
    <name type="scientific">Neptunitalea lumnitzerae</name>
    <dbReference type="NCBI Taxonomy" id="2965509"/>
    <lineage>
        <taxon>Bacteria</taxon>
        <taxon>Pseudomonadati</taxon>
        <taxon>Bacteroidota</taxon>
        <taxon>Flavobacteriia</taxon>
        <taxon>Flavobacteriales</taxon>
        <taxon>Flavobacteriaceae</taxon>
        <taxon>Neptunitalea</taxon>
    </lineage>
</organism>
<evidence type="ECO:0000256" key="1">
    <source>
        <dbReference type="SAM" id="Coils"/>
    </source>
</evidence>
<name>A0ABQ5MLN6_9FLAO</name>
<sequence length="290" mass="33901">MNPEDFIKWIQLIINAFALGAAGWIYKAYIQNLKATVTAKDEQIKVVEKNLNLWKDRVSELERKTPDFIENALSKRIKIREEEIERLNFDKENHAFEIQKKNEELLLFKSELQKTGELQNTISQLIEDFGEFADFLDKDKELETSLAGYVDVDSGRLMLTDPLYIDSQWKKRSYENLRLFKDKKTGKTYQYKKDFNHFDERIKGFEQTVNELLESRRFERIKIDRKSEYSYSYAGACYATSSDEGFGALTHEKGHEGAAVAFNTFMGDGSYPVYIESYGGRNLRMYVDLI</sequence>
<proteinExistence type="predicted"/>
<evidence type="ECO:0000313" key="2">
    <source>
        <dbReference type="EMBL" id="GLB50325.1"/>
    </source>
</evidence>
<feature type="coiled-coil region" evidence="1">
    <location>
        <begin position="30"/>
        <end position="64"/>
    </location>
</feature>
<accession>A0ABQ5MLN6</accession>
<comment type="caution">
    <text evidence="2">The sequence shown here is derived from an EMBL/GenBank/DDBJ whole genome shotgun (WGS) entry which is preliminary data.</text>
</comment>
<evidence type="ECO:0000313" key="3">
    <source>
        <dbReference type="Proteomes" id="UP001143543"/>
    </source>
</evidence>
<dbReference type="Proteomes" id="UP001143543">
    <property type="component" value="Unassembled WGS sequence"/>
</dbReference>
<keyword evidence="1" id="KW-0175">Coiled coil</keyword>
<dbReference type="EMBL" id="BRVO01000003">
    <property type="protein sequence ID" value="GLB50325.1"/>
    <property type="molecule type" value="Genomic_DNA"/>
</dbReference>
<reference evidence="2" key="1">
    <citation type="submission" date="2022-07" db="EMBL/GenBank/DDBJ databases">
        <title>Taxonomy of Novel Oxalotrophic and Methylotrophic Bacteria.</title>
        <authorList>
            <person name="Sahin N."/>
            <person name="Tani A."/>
        </authorList>
    </citation>
    <scope>NUCLEOTIDE SEQUENCE</scope>
    <source>
        <strain evidence="2">Y10</strain>
    </source>
</reference>
<gene>
    <name evidence="2" type="ORF">Y10_26930</name>
</gene>
<keyword evidence="3" id="KW-1185">Reference proteome</keyword>